<keyword evidence="3" id="KW-1185">Reference proteome</keyword>
<dbReference type="GO" id="GO:0005783">
    <property type="term" value="C:endoplasmic reticulum"/>
    <property type="evidence" value="ECO:0007669"/>
    <property type="project" value="TreeGrafter"/>
</dbReference>
<dbReference type="STRING" id="158441.A0A226EFF7"/>
<sequence length="572" mass="64402">MVHPILQIFIPDTLQASLIQYERQRGHRHGRQAFNLIGFTQRQSQNCPHLPDNEKDQKGHSSSQAQHLLLPDLVQVSLVALSSSYKAYESSAYHDDEVVGQVILDDEPLQPTPAWACSELSSLFVTLRLFSPSSPSSASSIRVERVVLDGLVLSPDPGVVILFHYSPSLLNQAHHLRHLHESESGLPPLLRAAFRPLPRDRNDLIPLQGREWPSSEVASDPFGLEFGDEIDSSTASWRDRVLSRSMGVKQINLRARLVLNLFHGKLSILAGLNLIALLTLDITLGVMLTTFLLTFFPALYATLHAQVHILLRLLLGLLEWLKGSPAGLKLNAELNSLLWRFFSYHLHLWANYIGILEPILSLILSTIIWIGPLSFTVQLSLMKDLISMATFHVYCLYIYATRLYHIFLIVITSLGRLFFGRKWNPLRNRVDHVHLSISEVFLGALFFTIAIFLSPTVIIYYAVFLSLRLTVLFLELSLSHFVATFNSIRPVSTLLILANSPRVCDQVYLERLLEPEDSSSSSFQHPPQFRIRLQATKSPFSLSPTSSDSDDGGGFSLFKTISYIIRGQVLNR</sequence>
<organism evidence="2 3">
    <name type="scientific">Folsomia candida</name>
    <name type="common">Springtail</name>
    <dbReference type="NCBI Taxonomy" id="158441"/>
    <lineage>
        <taxon>Eukaryota</taxon>
        <taxon>Metazoa</taxon>
        <taxon>Ecdysozoa</taxon>
        <taxon>Arthropoda</taxon>
        <taxon>Hexapoda</taxon>
        <taxon>Collembola</taxon>
        <taxon>Entomobryomorpha</taxon>
        <taxon>Isotomoidea</taxon>
        <taxon>Isotomidae</taxon>
        <taxon>Proisotominae</taxon>
        <taxon>Folsomia</taxon>
    </lineage>
</organism>
<dbReference type="GO" id="GO:0016020">
    <property type="term" value="C:membrane"/>
    <property type="evidence" value="ECO:0007669"/>
    <property type="project" value="InterPro"/>
</dbReference>
<keyword evidence="2" id="KW-0808">Transferase</keyword>
<dbReference type="GO" id="GO:0006506">
    <property type="term" value="P:GPI anchor biosynthetic process"/>
    <property type="evidence" value="ECO:0007669"/>
    <property type="project" value="InterPro"/>
</dbReference>
<comment type="caution">
    <text evidence="2">The sequence shown here is derived from an EMBL/GenBank/DDBJ whole genome shotgun (WGS) entry which is preliminary data.</text>
</comment>
<keyword evidence="2" id="KW-0328">Glycosyltransferase</keyword>
<dbReference type="Proteomes" id="UP000198287">
    <property type="component" value="Unassembled WGS sequence"/>
</dbReference>
<evidence type="ECO:0000313" key="3">
    <source>
        <dbReference type="Proteomes" id="UP000198287"/>
    </source>
</evidence>
<dbReference type="PANTHER" id="PTHR21329">
    <property type="entry name" value="PHOSPHATIDYLINOSITOL N-ACETYLGLUCOSAMINYLTRANSFERASE SUBUNIT Q-RELATED"/>
    <property type="match status" value="1"/>
</dbReference>
<dbReference type="EMBL" id="LNIX01000004">
    <property type="protein sequence ID" value="OXA55416.1"/>
    <property type="molecule type" value="Genomic_DNA"/>
</dbReference>
<dbReference type="AlphaFoldDB" id="A0A226EFF7"/>
<feature type="transmembrane region" description="Helical" evidence="1">
    <location>
        <begin position="440"/>
        <end position="463"/>
    </location>
</feature>
<proteinExistence type="predicted"/>
<accession>A0A226EFF7</accession>
<keyword evidence="1" id="KW-1133">Transmembrane helix</keyword>
<evidence type="ECO:0000256" key="1">
    <source>
        <dbReference type="SAM" id="Phobius"/>
    </source>
</evidence>
<protein>
    <submittedName>
        <fullName evidence="2">Phosphatidylinositol N-acetylglucosaminyltransferase subunit Q</fullName>
    </submittedName>
</protein>
<keyword evidence="1" id="KW-0812">Transmembrane</keyword>
<feature type="transmembrane region" description="Helical" evidence="1">
    <location>
        <begin position="349"/>
        <end position="371"/>
    </location>
</feature>
<keyword evidence="1" id="KW-0472">Membrane</keyword>
<dbReference type="OrthoDB" id="70250at2759"/>
<name>A0A226EFF7_FOLCA</name>
<reference evidence="2 3" key="1">
    <citation type="submission" date="2015-12" db="EMBL/GenBank/DDBJ databases">
        <title>The genome of Folsomia candida.</title>
        <authorList>
            <person name="Faddeeva A."/>
            <person name="Derks M.F."/>
            <person name="Anvar Y."/>
            <person name="Smit S."/>
            <person name="Van Straalen N."/>
            <person name="Roelofs D."/>
        </authorList>
    </citation>
    <scope>NUCLEOTIDE SEQUENCE [LARGE SCALE GENOMIC DNA]</scope>
    <source>
        <strain evidence="2 3">VU population</strain>
        <tissue evidence="2">Whole body</tissue>
    </source>
</reference>
<gene>
    <name evidence="2" type="ORF">Fcan01_08983</name>
</gene>
<dbReference type="GO" id="GO:0016757">
    <property type="term" value="F:glycosyltransferase activity"/>
    <property type="evidence" value="ECO:0007669"/>
    <property type="project" value="UniProtKB-KW"/>
</dbReference>
<dbReference type="InterPro" id="IPR007720">
    <property type="entry name" value="PigQ/GPI1"/>
</dbReference>
<feature type="transmembrane region" description="Helical" evidence="1">
    <location>
        <begin position="391"/>
        <end position="419"/>
    </location>
</feature>
<dbReference type="PANTHER" id="PTHR21329:SF3">
    <property type="entry name" value="PHOSPHATIDYLINOSITOL N-ACETYLGLUCOSAMINYLTRANSFERASE SUBUNIT Q"/>
    <property type="match status" value="1"/>
</dbReference>
<evidence type="ECO:0000313" key="2">
    <source>
        <dbReference type="EMBL" id="OXA55416.1"/>
    </source>
</evidence>
<feature type="transmembrane region" description="Helical" evidence="1">
    <location>
        <begin position="282"/>
        <end position="303"/>
    </location>
</feature>
<dbReference type="Pfam" id="PF05024">
    <property type="entry name" value="Gpi1"/>
    <property type="match status" value="1"/>
</dbReference>